<dbReference type="SUPFAM" id="SSF46785">
    <property type="entry name" value="Winged helix' DNA-binding domain"/>
    <property type="match status" value="1"/>
</dbReference>
<comment type="caution">
    <text evidence="2">The sequence shown here is derived from an EMBL/GenBank/DDBJ whole genome shotgun (WGS) entry which is preliminary data.</text>
</comment>
<accession>A0A2M9Q9F9</accession>
<reference evidence="2 3" key="1">
    <citation type="submission" date="2017-11" db="EMBL/GenBank/DDBJ databases">
        <title>Bacterial isolate from king chilli rhizosphere.</title>
        <authorList>
            <person name="Takhelmayum P."/>
            <person name="Sarangthem I."/>
        </authorList>
    </citation>
    <scope>NUCLEOTIDE SEQUENCE [LARGE SCALE GENOMIC DNA]</scope>
    <source>
        <strain evidence="3">t26</strain>
    </source>
</reference>
<dbReference type="InterPro" id="IPR036390">
    <property type="entry name" value="WH_DNA-bd_sf"/>
</dbReference>
<evidence type="ECO:0000259" key="1">
    <source>
        <dbReference type="Pfam" id="PF09397"/>
    </source>
</evidence>
<gene>
    <name evidence="2" type="ORF">CWD94_05070</name>
</gene>
<dbReference type="RefSeq" id="WP_100542341.1">
    <property type="nucleotide sequence ID" value="NZ_PHQY01000324.1"/>
</dbReference>
<proteinExistence type="predicted"/>
<dbReference type="Pfam" id="PF09397">
    <property type="entry name" value="FtsK_gamma"/>
    <property type="match status" value="1"/>
</dbReference>
<organism evidence="2 3">
    <name type="scientific">Lysinibacillus xylanilyticus</name>
    <dbReference type="NCBI Taxonomy" id="582475"/>
    <lineage>
        <taxon>Bacteria</taxon>
        <taxon>Bacillati</taxon>
        <taxon>Bacillota</taxon>
        <taxon>Bacilli</taxon>
        <taxon>Bacillales</taxon>
        <taxon>Bacillaceae</taxon>
        <taxon>Lysinibacillus</taxon>
    </lineage>
</organism>
<feature type="domain" description="FtsK gamma" evidence="1">
    <location>
        <begin position="2"/>
        <end position="45"/>
    </location>
</feature>
<dbReference type="Proteomes" id="UP000232101">
    <property type="component" value="Unassembled WGS sequence"/>
</dbReference>
<dbReference type="Gene3D" id="1.10.10.10">
    <property type="entry name" value="Winged helix-like DNA-binding domain superfamily/Winged helix DNA-binding domain"/>
    <property type="match status" value="1"/>
</dbReference>
<name>A0A2M9Q9F9_9BACI</name>
<dbReference type="InterPro" id="IPR018541">
    <property type="entry name" value="Ftsk_gamma"/>
</dbReference>
<protein>
    <recommendedName>
        <fullName evidence="1">FtsK gamma domain-containing protein</fullName>
    </recommendedName>
</protein>
<sequence length="54" mass="6265">MKHSISLLQRNLRNAYVRSGRLVDTLKELVVVYPIDDSKPLDVFVNYLEMSKIS</sequence>
<dbReference type="EMBL" id="PHQY01000324">
    <property type="protein sequence ID" value="PJO44709.1"/>
    <property type="molecule type" value="Genomic_DNA"/>
</dbReference>
<dbReference type="InterPro" id="IPR036388">
    <property type="entry name" value="WH-like_DNA-bd_sf"/>
</dbReference>
<evidence type="ECO:0000313" key="2">
    <source>
        <dbReference type="EMBL" id="PJO44709.1"/>
    </source>
</evidence>
<evidence type="ECO:0000313" key="3">
    <source>
        <dbReference type="Proteomes" id="UP000232101"/>
    </source>
</evidence>
<dbReference type="AlphaFoldDB" id="A0A2M9Q9F9"/>